<dbReference type="Proteomes" id="UP000242329">
    <property type="component" value="Unassembled WGS sequence"/>
</dbReference>
<keyword evidence="2" id="KW-1185">Reference proteome</keyword>
<accession>A0A1M5L0J2</accession>
<dbReference type="OrthoDB" id="9807026at2"/>
<evidence type="ECO:0000313" key="2">
    <source>
        <dbReference type="Proteomes" id="UP000242329"/>
    </source>
</evidence>
<name>A0A1M5L0J2_9FIRM</name>
<dbReference type="STRING" id="1123382.SAMN02745221_00540"/>
<proteinExistence type="predicted"/>
<reference evidence="2" key="1">
    <citation type="submission" date="2016-11" db="EMBL/GenBank/DDBJ databases">
        <authorList>
            <person name="Varghese N."/>
            <person name="Submissions S."/>
        </authorList>
    </citation>
    <scope>NUCLEOTIDE SEQUENCE [LARGE SCALE GENOMIC DNA]</scope>
    <source>
        <strain evidence="2">DSM 11003</strain>
    </source>
</reference>
<organism evidence="1 2">
    <name type="scientific">Thermosyntropha lipolytica DSM 11003</name>
    <dbReference type="NCBI Taxonomy" id="1123382"/>
    <lineage>
        <taxon>Bacteria</taxon>
        <taxon>Bacillati</taxon>
        <taxon>Bacillota</taxon>
        <taxon>Clostridia</taxon>
        <taxon>Eubacteriales</taxon>
        <taxon>Syntrophomonadaceae</taxon>
        <taxon>Thermosyntropha</taxon>
    </lineage>
</organism>
<dbReference type="RefSeq" id="WP_073089638.1">
    <property type="nucleotide sequence ID" value="NZ_FQWY01000006.1"/>
</dbReference>
<sequence length="64" mass="7484">MVEEPAGFEAVVEEEIKLEELLDKNLTPEEKERQKIRHEIEKLIDENPEDAAQVIRAWLAEDAR</sequence>
<protein>
    <submittedName>
        <fullName evidence="1">Flagellar M-ring protein FliF</fullName>
    </submittedName>
</protein>
<keyword evidence="1" id="KW-0282">Flagellum</keyword>
<keyword evidence="1" id="KW-0969">Cilium</keyword>
<gene>
    <name evidence="1" type="ORF">SAMN02745221_00540</name>
</gene>
<dbReference type="EMBL" id="FQWY01000006">
    <property type="protein sequence ID" value="SHG58440.1"/>
    <property type="molecule type" value="Genomic_DNA"/>
</dbReference>
<dbReference type="AlphaFoldDB" id="A0A1M5L0J2"/>
<evidence type="ECO:0000313" key="1">
    <source>
        <dbReference type="EMBL" id="SHG58440.1"/>
    </source>
</evidence>
<keyword evidence="1" id="KW-0966">Cell projection</keyword>